<evidence type="ECO:0000256" key="2">
    <source>
        <dbReference type="HAMAP-Rule" id="MF_00984"/>
    </source>
</evidence>
<keyword evidence="1 2" id="KW-0238">DNA-binding</keyword>
<dbReference type="Pfam" id="PF00436">
    <property type="entry name" value="SSB"/>
    <property type="match status" value="1"/>
</dbReference>
<evidence type="ECO:0000313" key="5">
    <source>
        <dbReference type="EMBL" id="SKA94213.1"/>
    </source>
</evidence>
<dbReference type="EMBL" id="FUYJ01000002">
    <property type="protein sequence ID" value="SKA94213.1"/>
    <property type="molecule type" value="Genomic_DNA"/>
</dbReference>
<dbReference type="PROSITE" id="PS50935">
    <property type="entry name" value="SSB"/>
    <property type="match status" value="1"/>
</dbReference>
<proteinExistence type="inferred from homology"/>
<dbReference type="InterPro" id="IPR011344">
    <property type="entry name" value="ssDNA-bd"/>
</dbReference>
<evidence type="ECO:0000313" key="6">
    <source>
        <dbReference type="Proteomes" id="UP000190042"/>
    </source>
</evidence>
<dbReference type="PIRSF" id="PIRSF002070">
    <property type="entry name" value="SSB"/>
    <property type="match status" value="1"/>
</dbReference>
<organism evidence="5 6">
    <name type="scientific">Sporosarcina newyorkensis</name>
    <dbReference type="NCBI Taxonomy" id="759851"/>
    <lineage>
        <taxon>Bacteria</taxon>
        <taxon>Bacillati</taxon>
        <taxon>Bacillota</taxon>
        <taxon>Bacilli</taxon>
        <taxon>Bacillales</taxon>
        <taxon>Caryophanaceae</taxon>
        <taxon>Sporosarcina</taxon>
    </lineage>
</organism>
<evidence type="ECO:0000256" key="3">
    <source>
        <dbReference type="PIRNR" id="PIRNR002070"/>
    </source>
</evidence>
<dbReference type="GO" id="GO:0009295">
    <property type="term" value="C:nucleoid"/>
    <property type="evidence" value="ECO:0007669"/>
    <property type="project" value="TreeGrafter"/>
</dbReference>
<comment type="subunit">
    <text evidence="2">Homotetramer.</text>
</comment>
<reference evidence="6" key="1">
    <citation type="submission" date="2017-02" db="EMBL/GenBank/DDBJ databases">
        <authorList>
            <person name="Varghese N."/>
            <person name="Submissions S."/>
        </authorList>
    </citation>
    <scope>NUCLEOTIDE SEQUENCE [LARGE SCALE GENOMIC DNA]</scope>
    <source>
        <strain evidence="6">DSM 23966</strain>
    </source>
</reference>
<dbReference type="GO" id="GO:0006260">
    <property type="term" value="P:DNA replication"/>
    <property type="evidence" value="ECO:0007669"/>
    <property type="project" value="InterPro"/>
</dbReference>
<dbReference type="PANTHER" id="PTHR10302:SF27">
    <property type="entry name" value="SINGLE-STRANDED DNA-BINDING PROTEIN"/>
    <property type="match status" value="1"/>
</dbReference>
<dbReference type="NCBIfam" id="TIGR00621">
    <property type="entry name" value="ssb"/>
    <property type="match status" value="1"/>
</dbReference>
<feature type="region of interest" description="Disordered" evidence="4">
    <location>
        <begin position="106"/>
        <end position="136"/>
    </location>
</feature>
<dbReference type="GO" id="GO:0003697">
    <property type="term" value="F:single-stranded DNA binding"/>
    <property type="evidence" value="ECO:0007669"/>
    <property type="project" value="UniProtKB-UniRule"/>
</dbReference>
<evidence type="ECO:0000256" key="1">
    <source>
        <dbReference type="ARBA" id="ARBA00023125"/>
    </source>
</evidence>
<name>A0A1T4XXT8_9BACL</name>
<dbReference type="CDD" id="cd04496">
    <property type="entry name" value="SSB_OBF"/>
    <property type="match status" value="1"/>
</dbReference>
<dbReference type="SUPFAM" id="SSF50249">
    <property type="entry name" value="Nucleic acid-binding proteins"/>
    <property type="match status" value="1"/>
</dbReference>
<dbReference type="Proteomes" id="UP000190042">
    <property type="component" value="Unassembled WGS sequence"/>
</dbReference>
<keyword evidence="6" id="KW-1185">Reference proteome</keyword>
<sequence length="136" mass="14890">MNQVALVGRITKDLVLKKHTSGRVNTTFFLAINRSFKNASGEVLTDFVLCSVWGRTAENLVHHCGKGSLVGVSGSIQTRNYECEDRTKVYVTEVVCDDIRFLSKSSKASTAEKKTPSTAEPARFETTASDSALPIF</sequence>
<protein>
    <recommendedName>
        <fullName evidence="2 3">Single-stranded DNA-binding protein</fullName>
        <shortName evidence="2">SSB</shortName>
    </recommendedName>
</protein>
<dbReference type="InterPro" id="IPR012340">
    <property type="entry name" value="NA-bd_OB-fold"/>
</dbReference>
<dbReference type="InterPro" id="IPR000424">
    <property type="entry name" value="Primosome_PriB/ssb"/>
</dbReference>
<dbReference type="PANTHER" id="PTHR10302">
    <property type="entry name" value="SINGLE-STRANDED DNA-BINDING PROTEIN"/>
    <property type="match status" value="1"/>
</dbReference>
<gene>
    <name evidence="5" type="ORF">SAMN04244570_1387</name>
</gene>
<evidence type="ECO:0000256" key="4">
    <source>
        <dbReference type="SAM" id="MobiDB-lite"/>
    </source>
</evidence>
<comment type="caution">
    <text evidence="2">Lacks conserved residue(s) required for the propagation of feature annotation.</text>
</comment>
<accession>A0A1T4XXT8</accession>
<dbReference type="Gene3D" id="2.40.50.140">
    <property type="entry name" value="Nucleic acid-binding proteins"/>
    <property type="match status" value="1"/>
</dbReference>
<dbReference type="AlphaFoldDB" id="A0A1T4XXT8"/>
<dbReference type="HAMAP" id="MF_00984">
    <property type="entry name" value="SSB"/>
    <property type="match status" value="1"/>
</dbReference>